<dbReference type="RefSeq" id="WP_186892914.1">
    <property type="nucleotide sequence ID" value="NZ_WJBE01000001.1"/>
</dbReference>
<gene>
    <name evidence="3" type="ORF">GH811_00900</name>
</gene>
<reference evidence="3 4" key="1">
    <citation type="journal article" date="2020" name="mSystems">
        <title>Defining Genomic and Predicted Metabolic Features of the Acetobacterium Genus.</title>
        <authorList>
            <person name="Ross D.E."/>
            <person name="Marshall C.W."/>
            <person name="Gulliver D."/>
            <person name="May H.D."/>
            <person name="Norman R.S."/>
        </authorList>
    </citation>
    <scope>NUCLEOTIDE SEQUENCE [LARGE SCALE GENOMIC DNA]</scope>
    <source>
        <strain evidence="3 4">DSM 4132</strain>
    </source>
</reference>
<dbReference type="SUPFAM" id="SSF82649">
    <property type="entry name" value="SufE/NifU"/>
    <property type="match status" value="1"/>
</dbReference>
<dbReference type="InterPro" id="IPR045886">
    <property type="entry name" value="ThiF/MoeB/HesA"/>
</dbReference>
<dbReference type="InterPro" id="IPR035985">
    <property type="entry name" value="Ubiquitin-activating_enz"/>
</dbReference>
<keyword evidence="4" id="KW-1185">Reference proteome</keyword>
<dbReference type="CDD" id="cd00757">
    <property type="entry name" value="ThiF_MoeB_HesA_family"/>
    <property type="match status" value="1"/>
</dbReference>
<name>A0ABR6YSL0_9FIRM</name>
<dbReference type="InterPro" id="IPR000594">
    <property type="entry name" value="ThiF_NAD_FAD-bd"/>
</dbReference>
<comment type="caution">
    <text evidence="3">The sequence shown here is derived from an EMBL/GenBank/DDBJ whole genome shotgun (WGS) entry which is preliminary data.</text>
</comment>
<protein>
    <recommendedName>
        <fullName evidence="5">Nitrogen fixation protein NifU</fullName>
    </recommendedName>
</protein>
<evidence type="ECO:0000259" key="1">
    <source>
        <dbReference type="Pfam" id="PF00899"/>
    </source>
</evidence>
<dbReference type="PANTHER" id="PTHR10953:SF102">
    <property type="entry name" value="ADENYLYLTRANSFERASE AND SULFURTRANSFERASE MOCS3"/>
    <property type="match status" value="1"/>
</dbReference>
<dbReference type="Gene3D" id="3.90.1010.10">
    <property type="match status" value="1"/>
</dbReference>
<evidence type="ECO:0000259" key="2">
    <source>
        <dbReference type="Pfam" id="PF01592"/>
    </source>
</evidence>
<dbReference type="InterPro" id="IPR002871">
    <property type="entry name" value="NIF_FeS_clus_asmbl_NifU_N"/>
</dbReference>
<dbReference type="EMBL" id="WJBE01000001">
    <property type="protein sequence ID" value="MBC3898172.1"/>
    <property type="molecule type" value="Genomic_DNA"/>
</dbReference>
<dbReference type="Pfam" id="PF01592">
    <property type="entry name" value="NifU_N"/>
    <property type="match status" value="1"/>
</dbReference>
<feature type="domain" description="NIF system FeS cluster assembly NifU N-terminal" evidence="2">
    <location>
        <begin position="1"/>
        <end position="122"/>
    </location>
</feature>
<evidence type="ECO:0008006" key="5">
    <source>
        <dbReference type="Google" id="ProtNLM"/>
    </source>
</evidence>
<organism evidence="3 4">
    <name type="scientific">Acetobacterium malicum</name>
    <dbReference type="NCBI Taxonomy" id="52692"/>
    <lineage>
        <taxon>Bacteria</taxon>
        <taxon>Bacillati</taxon>
        <taxon>Bacillota</taxon>
        <taxon>Clostridia</taxon>
        <taxon>Eubacteriales</taxon>
        <taxon>Eubacteriaceae</taxon>
        <taxon>Acetobacterium</taxon>
    </lineage>
</organism>
<accession>A0ABR6YSL0</accession>
<dbReference type="PANTHER" id="PTHR10953">
    <property type="entry name" value="UBIQUITIN-ACTIVATING ENZYME E1"/>
    <property type="match status" value="1"/>
</dbReference>
<dbReference type="CDD" id="cd06664">
    <property type="entry name" value="IscU_like"/>
    <property type="match status" value="1"/>
</dbReference>
<proteinExistence type="predicted"/>
<feature type="domain" description="THIF-type NAD/FAD binding fold" evidence="1">
    <location>
        <begin position="383"/>
        <end position="605"/>
    </location>
</feature>
<dbReference type="Gene3D" id="3.40.50.720">
    <property type="entry name" value="NAD(P)-binding Rossmann-like Domain"/>
    <property type="match status" value="1"/>
</dbReference>
<dbReference type="Pfam" id="PF00899">
    <property type="entry name" value="ThiF"/>
    <property type="match status" value="1"/>
</dbReference>
<evidence type="ECO:0000313" key="4">
    <source>
        <dbReference type="Proteomes" id="UP000622405"/>
    </source>
</evidence>
<dbReference type="SUPFAM" id="SSF69572">
    <property type="entry name" value="Activating enzymes of the ubiquitin-like proteins"/>
    <property type="match status" value="2"/>
</dbReference>
<evidence type="ECO:0000313" key="3">
    <source>
        <dbReference type="EMBL" id="MBC3898172.1"/>
    </source>
</evidence>
<dbReference type="Proteomes" id="UP000622405">
    <property type="component" value="Unassembled WGS sequence"/>
</dbReference>
<sequence length="632" mass="68552">MYNDTVLDHFANPRNVGSIPDADGLGISGNPVDGDKITIYIKVQQNVLTAVKFKTFGCGAAIAASSMLTVLATGKTLSEALKITNADVAEALGGLPEQKLLCSNIAADALHAAINDYTNKNTNLTDSKATAAILFETENAEPALSEKIEGLTDANQIKRYLRHIIMPDIGGRGQKKLLDTRMLVCAADAESCDLLLRYLTAIGIGHIHCHFESKAGWELALQTLNDLNPDVTFQFADDFVTDADLTIIIGNTDYATRTTGLLLNSSSPKISPTFISVNEAWQGCFGLCQNRNELTVFLNDIEKKGFSVQNDCNDKHFSDQLGLLLSSCFVGTLLAIEAVKSRLNIGVPLTDIFYFDLVNHSFDNHFSTSDQVFVEFDFSSYENEINNKLTDANILTIGAGGLGCPANLVLAKAGVNKLSLIDFDHVEISNLNRQILHSTATIGLLKVESAKQALEAMNPDLEVTTYSGAFSKENAREIIKKHDLVIDGLDNLPTRYLLNDACYFEKKPLVEAGALAYYGQVTTLVPDEGPCFRCLFPETNNQTAGSCSETGVLGPVPGVMGVLEAIEAIKLIIGIPATLKGSLLMIDALETSFDRFTFRKDEDCPLCGKHPTIHELGDFTFICETAHTNANE</sequence>